<evidence type="ECO:0000256" key="6">
    <source>
        <dbReference type="ARBA" id="ARBA00023134"/>
    </source>
</evidence>
<dbReference type="InterPro" id="IPR013482">
    <property type="entry name" value="Molybde_CF_guanTrfase"/>
</dbReference>
<feature type="binding site" evidence="8">
    <location>
        <begin position="14"/>
        <end position="16"/>
    </location>
    <ligand>
        <name>GTP</name>
        <dbReference type="ChEBI" id="CHEBI:37565"/>
    </ligand>
</feature>
<feature type="binding site" evidence="8">
    <location>
        <position position="72"/>
    </location>
    <ligand>
        <name>GTP</name>
        <dbReference type="ChEBI" id="CHEBI:37565"/>
    </ligand>
</feature>
<comment type="subcellular location">
    <subcellularLocation>
        <location evidence="8">Cytoplasm</location>
    </subcellularLocation>
</comment>
<comment type="cofactor">
    <cofactor evidence="8">
        <name>Mg(2+)</name>
        <dbReference type="ChEBI" id="CHEBI:18420"/>
    </cofactor>
</comment>
<comment type="catalytic activity">
    <reaction evidence="8">
        <text>Mo-molybdopterin + GTP + H(+) = Mo-molybdopterin guanine dinucleotide + diphosphate</text>
        <dbReference type="Rhea" id="RHEA:34243"/>
        <dbReference type="ChEBI" id="CHEBI:15378"/>
        <dbReference type="ChEBI" id="CHEBI:33019"/>
        <dbReference type="ChEBI" id="CHEBI:37565"/>
        <dbReference type="ChEBI" id="CHEBI:71302"/>
        <dbReference type="ChEBI" id="CHEBI:71310"/>
        <dbReference type="EC" id="2.7.7.77"/>
    </reaction>
</comment>
<evidence type="ECO:0000256" key="5">
    <source>
        <dbReference type="ARBA" id="ARBA00022842"/>
    </source>
</evidence>
<dbReference type="Gene3D" id="3.90.550.10">
    <property type="entry name" value="Spore Coat Polysaccharide Biosynthesis Protein SpsA, Chain A"/>
    <property type="match status" value="1"/>
</dbReference>
<evidence type="ECO:0000313" key="10">
    <source>
        <dbReference type="EMBL" id="BDG02198.1"/>
    </source>
</evidence>
<comment type="domain">
    <text evidence="8">The N-terminal domain determines nucleotide recognition and specific binding, while the C-terminal domain determines the specific binding to the target protein.</text>
</comment>
<evidence type="ECO:0000313" key="11">
    <source>
        <dbReference type="Proteomes" id="UP001162891"/>
    </source>
</evidence>
<dbReference type="EMBL" id="AP025591">
    <property type="protein sequence ID" value="BDG02198.1"/>
    <property type="molecule type" value="Genomic_DNA"/>
</dbReference>
<keyword evidence="2 8" id="KW-0808">Transferase</keyword>
<evidence type="ECO:0000256" key="1">
    <source>
        <dbReference type="ARBA" id="ARBA00022490"/>
    </source>
</evidence>
<dbReference type="RefSeq" id="WP_248359603.1">
    <property type="nucleotide sequence ID" value="NZ_AP025591.1"/>
</dbReference>
<accession>A0ABN6MMB7</accession>
<evidence type="ECO:0000256" key="7">
    <source>
        <dbReference type="ARBA" id="ARBA00023150"/>
    </source>
</evidence>
<dbReference type="PANTHER" id="PTHR19136">
    <property type="entry name" value="MOLYBDENUM COFACTOR GUANYLYLTRANSFERASE"/>
    <property type="match status" value="1"/>
</dbReference>
<dbReference type="EC" id="2.7.7.77" evidence="8"/>
<feature type="domain" description="MobA-like NTP transferase" evidence="9">
    <location>
        <begin position="11"/>
        <end position="162"/>
    </location>
</feature>
<evidence type="ECO:0000256" key="2">
    <source>
        <dbReference type="ARBA" id="ARBA00022679"/>
    </source>
</evidence>
<sequence length="201" mass="20929">MGPALIPGCTGVLVAGGRATRMGGVPKGLLVLDGEPIAARALRLFRRLFDDVLVVANDPAPYAALGARIVPDVVPGKGAPGGVHAALSAASTDWVFAAACDLPFLDERPIRWLAERRGGAAAVLVRFGGRLEPLHACWSRACLPVLDGLLRAGDPSLRAVAAAVGARVIEEAEWRTVDPAGRAFENVNTPEDAARLGLHQP</sequence>
<evidence type="ECO:0000259" key="9">
    <source>
        <dbReference type="Pfam" id="PF12804"/>
    </source>
</evidence>
<dbReference type="Pfam" id="PF12804">
    <property type="entry name" value="NTP_transf_3"/>
    <property type="match status" value="1"/>
</dbReference>
<name>A0ABN6MMB7_9BACT</name>
<keyword evidence="3 8" id="KW-0479">Metal-binding</keyword>
<keyword evidence="11" id="KW-1185">Reference proteome</keyword>
<keyword evidence="7 8" id="KW-0501">Molybdenum cofactor biosynthesis</keyword>
<dbReference type="InterPro" id="IPR025877">
    <property type="entry name" value="MobA-like_NTP_Trfase"/>
</dbReference>
<dbReference type="InterPro" id="IPR029044">
    <property type="entry name" value="Nucleotide-diphossugar_trans"/>
</dbReference>
<evidence type="ECO:0000256" key="4">
    <source>
        <dbReference type="ARBA" id="ARBA00022741"/>
    </source>
</evidence>
<comment type="caution">
    <text evidence="8">Lacks conserved residue(s) required for the propagation of feature annotation.</text>
</comment>
<dbReference type="PANTHER" id="PTHR19136:SF81">
    <property type="entry name" value="MOLYBDENUM COFACTOR GUANYLYLTRANSFERASE"/>
    <property type="match status" value="1"/>
</dbReference>
<proteinExistence type="inferred from homology"/>
<evidence type="ECO:0000256" key="3">
    <source>
        <dbReference type="ARBA" id="ARBA00022723"/>
    </source>
</evidence>
<keyword evidence="1 8" id="KW-0963">Cytoplasm</keyword>
<keyword evidence="5 8" id="KW-0460">Magnesium</keyword>
<comment type="function">
    <text evidence="8">Transfers a GMP moiety from GTP to Mo-molybdopterin (Mo-MPT) cofactor (Moco or molybdenum cofactor) to form Mo-molybdopterin guanine dinucleotide (Mo-MGD) cofactor.</text>
</comment>
<gene>
    <name evidence="8" type="primary">mobA</name>
    <name evidence="10" type="ORF">AMOR_11940</name>
</gene>
<dbReference type="HAMAP" id="MF_00316">
    <property type="entry name" value="MobA"/>
    <property type="match status" value="1"/>
</dbReference>
<dbReference type="CDD" id="cd02503">
    <property type="entry name" value="MobA"/>
    <property type="match status" value="1"/>
</dbReference>
<dbReference type="SUPFAM" id="SSF53448">
    <property type="entry name" value="Nucleotide-diphospho-sugar transferases"/>
    <property type="match status" value="1"/>
</dbReference>
<organism evidence="10 11">
    <name type="scientific">Anaeromyxobacter oryzae</name>
    <dbReference type="NCBI Taxonomy" id="2918170"/>
    <lineage>
        <taxon>Bacteria</taxon>
        <taxon>Pseudomonadati</taxon>
        <taxon>Myxococcota</taxon>
        <taxon>Myxococcia</taxon>
        <taxon>Myxococcales</taxon>
        <taxon>Cystobacterineae</taxon>
        <taxon>Anaeromyxobacteraceae</taxon>
        <taxon>Anaeromyxobacter</taxon>
    </lineage>
</organism>
<feature type="binding site" evidence="8">
    <location>
        <position position="101"/>
    </location>
    <ligand>
        <name>GTP</name>
        <dbReference type="ChEBI" id="CHEBI:37565"/>
    </ligand>
</feature>
<protein>
    <recommendedName>
        <fullName evidence="8">Probable molybdenum cofactor guanylyltransferase</fullName>
        <shortName evidence="8">MoCo guanylyltransferase</shortName>
        <ecNumber evidence="8">2.7.7.77</ecNumber>
    </recommendedName>
    <alternativeName>
        <fullName evidence="8">GTP:molybdopterin guanylyltransferase</fullName>
    </alternativeName>
    <alternativeName>
        <fullName evidence="8">Mo-MPT guanylyltransferase</fullName>
    </alternativeName>
    <alternativeName>
        <fullName evidence="8">Molybdopterin guanylyltransferase</fullName>
    </alternativeName>
    <alternativeName>
        <fullName evidence="8">Molybdopterin-guanine dinucleotide synthase</fullName>
        <shortName evidence="8">MGD synthase</shortName>
    </alternativeName>
</protein>
<keyword evidence="4 8" id="KW-0547">Nucleotide-binding</keyword>
<reference evidence="11" key="1">
    <citation type="journal article" date="2022" name="Int. J. Syst. Evol. Microbiol.">
        <title>Anaeromyxobacter oryzae sp. nov., Anaeromyxobacter diazotrophicus sp. nov. and Anaeromyxobacter paludicola sp. nov., isolated from paddy soils.</title>
        <authorList>
            <person name="Itoh H."/>
            <person name="Xu Z."/>
            <person name="Mise K."/>
            <person name="Masuda Y."/>
            <person name="Ushijima N."/>
            <person name="Hayakawa C."/>
            <person name="Shiratori Y."/>
            <person name="Senoo K."/>
        </authorList>
    </citation>
    <scope>NUCLEOTIDE SEQUENCE [LARGE SCALE GENOMIC DNA]</scope>
    <source>
        <strain evidence="11">Red232</strain>
    </source>
</reference>
<feature type="binding site" evidence="8">
    <location>
        <position position="27"/>
    </location>
    <ligand>
        <name>GTP</name>
        <dbReference type="ChEBI" id="CHEBI:37565"/>
    </ligand>
</feature>
<keyword evidence="6 8" id="KW-0342">GTP-binding</keyword>
<feature type="binding site" evidence="8">
    <location>
        <position position="101"/>
    </location>
    <ligand>
        <name>Mg(2+)</name>
        <dbReference type="ChEBI" id="CHEBI:18420"/>
    </ligand>
</feature>
<evidence type="ECO:0000256" key="8">
    <source>
        <dbReference type="HAMAP-Rule" id="MF_00316"/>
    </source>
</evidence>
<dbReference type="Proteomes" id="UP001162891">
    <property type="component" value="Chromosome"/>
</dbReference>
<comment type="similarity">
    <text evidence="8">Belongs to the MobA family.</text>
</comment>